<dbReference type="SUPFAM" id="SSF53474">
    <property type="entry name" value="alpha/beta-Hydrolases"/>
    <property type="match status" value="1"/>
</dbReference>
<keyword evidence="7" id="KW-1185">Reference proteome</keyword>
<dbReference type="Gene3D" id="3.40.50.1820">
    <property type="entry name" value="alpha/beta hydrolase"/>
    <property type="match status" value="1"/>
</dbReference>
<organism evidence="6 7">
    <name type="scientific">Glutamicibacter nicotianae</name>
    <name type="common">Arthrobacter nicotianae</name>
    <dbReference type="NCBI Taxonomy" id="37929"/>
    <lineage>
        <taxon>Bacteria</taxon>
        <taxon>Bacillati</taxon>
        <taxon>Actinomycetota</taxon>
        <taxon>Actinomycetes</taxon>
        <taxon>Micrococcales</taxon>
        <taxon>Micrococcaceae</taxon>
        <taxon>Glutamicibacter</taxon>
    </lineage>
</organism>
<name>A0ABQ0RIH3_GLUNI</name>
<keyword evidence="2" id="KW-0732">Signal</keyword>
<dbReference type="EMBL" id="BJNE01000001">
    <property type="protein sequence ID" value="GEC11261.1"/>
    <property type="molecule type" value="Genomic_DNA"/>
</dbReference>
<comment type="subcellular location">
    <subcellularLocation>
        <location evidence="1">Periplasm</location>
    </subcellularLocation>
</comment>
<reference evidence="6 7" key="1">
    <citation type="submission" date="2019-06" db="EMBL/GenBank/DDBJ databases">
        <title>Whole genome shotgun sequence of Glutamicibacter nicotianae NBRC 14234.</title>
        <authorList>
            <person name="Hosoyama A."/>
            <person name="Uohara A."/>
            <person name="Ohji S."/>
            <person name="Ichikawa N."/>
        </authorList>
    </citation>
    <scope>NUCLEOTIDE SEQUENCE [LARGE SCALE GENOMIC DNA]</scope>
    <source>
        <strain evidence="6 7">NBRC 14234</strain>
    </source>
</reference>
<gene>
    <name evidence="6" type="ORF">ANI01nite_04640</name>
</gene>
<sequence length="896" mass="101185">MNINNPEALFLITDELVVSSIAKTEDRIREFFNGNRMEIPSSYGPVKNNPEILWGSELDRTRGRYFHGMLFMHGWADYIIKNIDYSAYKEAAKLIFSWRKLNPVVELGASSMAYHDETTAQRLNTIMSIILAGVKLNDKDSLQELKKIALETSDLLASTEFHAGLNNHGMFQDISLRNYAVIARWDNDQKRSDKLSIALDRLEEYFIHAFTDEGVHIENTPTYHVLVSRNLHSHLKILAALEIESETLIELYKDAANYATYITMPNGKFPPISDTTVGARTSNQRIFDEYFLYASSAGKLGKVPDQNSALFRKSGYAIYRSDWASVDATYLLFQAAYNDNYHKHSDDLSLILYSAGQEIITESGPFSYNYADPYSRYAYSQFSHNSIVVDGRSIPRTDDKKSSVLITESQVTESKFEVTGVTGRLRGVGHTRTVKVTGPVRQETITVIDYLDSDESHNYEQFWHLAPGLEAVIHGNGFEVFKGSDKILDAFIETDFPIKISKKIGQTKPTVAGWSFPKFGNKVPSETICVTFNASSNAELKTRFELNSFSYVNRELHSKSSLHWQVASSARRLNYLEIKPKYPNEEYPLVFVFSAMAPVGNFSFNYKNTLDNSNAHVFYILDDFGDQGSYYLQEKGDLSIFQTVQDFIHNRIKNLAKTGQSIIFAGSSKGGTAAIIHGLRVPNSKIIVGAPQTKIGSFLKKPHPNVLRYMTGGETQAHVAQLDSLMYSPEFTTSRNSEISIIVGKSDHHYKNHVLPWVEYATSRGIEVELISLDGTPHSEIGKPYRRMLLDKVLGLSESGSQIESPIELWTEPKSVVAWFDRVSKRLFASTAAFGNTESSFRLYRNESLIDSVKYQEDNFSSWAGLPSGRYRVRGFIRSFPDKKVSAETSDWIDIP</sequence>
<accession>A0ABQ0RIH3</accession>
<proteinExistence type="predicted"/>
<evidence type="ECO:0000259" key="5">
    <source>
        <dbReference type="Pfam" id="PF07940"/>
    </source>
</evidence>
<dbReference type="PANTHER" id="PTHR39210:SF1">
    <property type="entry name" value="HEPARIN-SULFATE LYASE"/>
    <property type="match status" value="1"/>
</dbReference>
<protein>
    <recommendedName>
        <fullName evidence="5">Heparinase II/III-like C-terminal domain-containing protein</fullName>
    </recommendedName>
</protein>
<dbReference type="SUPFAM" id="SSF48230">
    <property type="entry name" value="Chondroitin AC/alginate lyase"/>
    <property type="match status" value="1"/>
</dbReference>
<dbReference type="Proteomes" id="UP000316242">
    <property type="component" value="Unassembled WGS sequence"/>
</dbReference>
<evidence type="ECO:0000256" key="2">
    <source>
        <dbReference type="ARBA" id="ARBA00022729"/>
    </source>
</evidence>
<dbReference type="RefSeq" id="WP_141355667.1">
    <property type="nucleotide sequence ID" value="NZ_BAAAWM010000001.1"/>
</dbReference>
<evidence type="ECO:0000256" key="3">
    <source>
        <dbReference type="ARBA" id="ARBA00022764"/>
    </source>
</evidence>
<dbReference type="InterPro" id="IPR008929">
    <property type="entry name" value="Chondroitin_lyas"/>
</dbReference>
<keyword evidence="3" id="KW-0574">Periplasm</keyword>
<comment type="caution">
    <text evidence="6">The sequence shown here is derived from an EMBL/GenBank/DDBJ whole genome shotgun (WGS) entry which is preliminary data.</text>
</comment>
<dbReference type="InterPro" id="IPR012480">
    <property type="entry name" value="Hepar_II_III_C"/>
</dbReference>
<dbReference type="Gene3D" id="2.70.98.70">
    <property type="match status" value="1"/>
</dbReference>
<dbReference type="Pfam" id="PF07940">
    <property type="entry name" value="Hepar_II_III_C"/>
    <property type="match status" value="1"/>
</dbReference>
<evidence type="ECO:0000313" key="7">
    <source>
        <dbReference type="Proteomes" id="UP000316242"/>
    </source>
</evidence>
<evidence type="ECO:0000313" key="6">
    <source>
        <dbReference type="EMBL" id="GEC11261.1"/>
    </source>
</evidence>
<dbReference type="Gene3D" id="1.50.10.100">
    <property type="entry name" value="Chondroitin AC/alginate lyase"/>
    <property type="match status" value="1"/>
</dbReference>
<dbReference type="PANTHER" id="PTHR39210">
    <property type="entry name" value="HEPARIN-SULFATE LYASE"/>
    <property type="match status" value="1"/>
</dbReference>
<feature type="domain" description="Heparinase II/III-like C-terminal" evidence="5">
    <location>
        <begin position="305"/>
        <end position="540"/>
    </location>
</feature>
<dbReference type="InterPro" id="IPR029058">
    <property type="entry name" value="AB_hydrolase_fold"/>
</dbReference>
<evidence type="ECO:0000256" key="1">
    <source>
        <dbReference type="ARBA" id="ARBA00004418"/>
    </source>
</evidence>
<keyword evidence="4" id="KW-0456">Lyase</keyword>
<evidence type="ECO:0000256" key="4">
    <source>
        <dbReference type="ARBA" id="ARBA00023239"/>
    </source>
</evidence>